<feature type="domain" description="Lipoyl-binding" evidence="13">
    <location>
        <begin position="1069"/>
        <end position="1144"/>
    </location>
</feature>
<dbReference type="GO" id="GO:0005737">
    <property type="term" value="C:cytoplasm"/>
    <property type="evidence" value="ECO:0007669"/>
    <property type="project" value="TreeGrafter"/>
</dbReference>
<dbReference type="FunFam" id="3.20.20.70:FF:000033">
    <property type="entry name" value="Pyruvate carboxylase"/>
    <property type="match status" value="1"/>
</dbReference>
<dbReference type="InterPro" id="IPR005481">
    <property type="entry name" value="BC-like_N"/>
</dbReference>
<dbReference type="EC" id="6.4.1.1" evidence="2 8"/>
<dbReference type="PANTHER" id="PTHR43778">
    <property type="entry name" value="PYRUVATE CARBOXYLASE"/>
    <property type="match status" value="1"/>
</dbReference>
<dbReference type="InterPro" id="IPR000891">
    <property type="entry name" value="PYR_CT"/>
</dbReference>
<dbReference type="Pfam" id="PF00289">
    <property type="entry name" value="Biotin_carb_N"/>
    <property type="match status" value="1"/>
</dbReference>
<dbReference type="Pfam" id="PF02436">
    <property type="entry name" value="PYC_OADA"/>
    <property type="match status" value="1"/>
</dbReference>
<dbReference type="FunFam" id="3.30.1490.20:FF:000018">
    <property type="entry name" value="Biotin carboxylase"/>
    <property type="match status" value="1"/>
</dbReference>
<feature type="binding site" description="via carbamate group" evidence="11">
    <location>
        <position position="710"/>
    </location>
    <ligand>
        <name>Mn(2+)</name>
        <dbReference type="ChEBI" id="CHEBI:29035"/>
    </ligand>
</feature>
<dbReference type="GO" id="GO:0006094">
    <property type="term" value="P:gluconeogenesis"/>
    <property type="evidence" value="ECO:0007669"/>
    <property type="project" value="InterPro"/>
</dbReference>
<dbReference type="PROSITE" id="PS00866">
    <property type="entry name" value="CPSASE_1"/>
    <property type="match status" value="1"/>
</dbReference>
<dbReference type="Gene3D" id="3.10.600.10">
    <property type="entry name" value="pyruvate carboxylase f1077a mutant domain"/>
    <property type="match status" value="1"/>
</dbReference>
<feature type="modified residue" description="N6-carboxylysine" evidence="12">
    <location>
        <position position="710"/>
    </location>
</feature>
<keyword evidence="3 8" id="KW-0436">Ligase</keyword>
<dbReference type="NCBIfam" id="TIGR01235">
    <property type="entry name" value="pyruv_carbox"/>
    <property type="match status" value="1"/>
</dbReference>
<dbReference type="SUPFAM" id="SSF52440">
    <property type="entry name" value="PreATP-grasp domain"/>
    <property type="match status" value="1"/>
</dbReference>
<feature type="binding site" evidence="11">
    <location>
        <position position="739"/>
    </location>
    <ligand>
        <name>Mn(2+)</name>
        <dbReference type="ChEBI" id="CHEBI:29035"/>
    </ligand>
</feature>
<dbReference type="InterPro" id="IPR005479">
    <property type="entry name" value="CPAse_ATP-bd"/>
</dbReference>
<dbReference type="RefSeq" id="WP_424604835.1">
    <property type="nucleotide sequence ID" value="NZ_JBNAVA010000001.1"/>
</dbReference>
<dbReference type="SUPFAM" id="SSF89000">
    <property type="entry name" value="post-HMGL domain-like"/>
    <property type="match status" value="1"/>
</dbReference>
<dbReference type="PIRSF" id="PIRSF001594">
    <property type="entry name" value="Pyruv_carbox"/>
    <property type="match status" value="1"/>
</dbReference>
<feature type="binding site" evidence="10">
    <location>
        <position position="874"/>
    </location>
    <ligand>
        <name>substrate</name>
    </ligand>
</feature>
<dbReference type="PANTHER" id="PTHR43778:SF2">
    <property type="entry name" value="PYRUVATE CARBOXYLASE, MITOCHONDRIAL"/>
    <property type="match status" value="1"/>
</dbReference>
<dbReference type="SUPFAM" id="SSF51569">
    <property type="entry name" value="Aldolase"/>
    <property type="match status" value="1"/>
</dbReference>
<dbReference type="EMBL" id="PNIN01000015">
    <property type="protein sequence ID" value="PMP72851.1"/>
    <property type="molecule type" value="Genomic_DNA"/>
</dbReference>
<evidence type="ECO:0000256" key="9">
    <source>
        <dbReference type="PIRSR" id="PIRSR001594-1"/>
    </source>
</evidence>
<dbReference type="Gene3D" id="2.40.50.100">
    <property type="match status" value="1"/>
</dbReference>
<evidence type="ECO:0000256" key="11">
    <source>
        <dbReference type="PIRSR" id="PIRSR001594-3"/>
    </source>
</evidence>
<dbReference type="InterPro" id="IPR011761">
    <property type="entry name" value="ATP-grasp"/>
</dbReference>
<evidence type="ECO:0000256" key="12">
    <source>
        <dbReference type="PIRSR" id="PIRSR001594-4"/>
    </source>
</evidence>
<dbReference type="NCBIfam" id="NF009554">
    <property type="entry name" value="PRK12999.1"/>
    <property type="match status" value="1"/>
</dbReference>
<keyword evidence="7 8" id="KW-0092">Biotin</keyword>
<dbReference type="AlphaFoldDB" id="A0A2J6WR35"/>
<dbReference type="InterPro" id="IPR011054">
    <property type="entry name" value="Rudment_hybrid_motif"/>
</dbReference>
<dbReference type="PROSITE" id="PS50979">
    <property type="entry name" value="BC"/>
    <property type="match status" value="1"/>
</dbReference>
<dbReference type="FunFam" id="2.40.50.100:FF:000003">
    <property type="entry name" value="Acetyl-CoA carboxylase biotin carboxyl carrier protein"/>
    <property type="match status" value="1"/>
</dbReference>
<feature type="active site" evidence="9">
    <location>
        <position position="294"/>
    </location>
</feature>
<dbReference type="InterPro" id="IPR005930">
    <property type="entry name" value="Pyruv_COase"/>
</dbReference>
<keyword evidence="17" id="KW-0670">Pyruvate</keyword>
<comment type="function">
    <text evidence="8">Catalyzes a 2-step reaction, involving the ATP-dependent carboxylation of the covalently attached biotin in the first step and the transfer of the carboxyl group to pyruvate in the second.</text>
</comment>
<dbReference type="InterPro" id="IPR000089">
    <property type="entry name" value="Biotin_lipoyl"/>
</dbReference>
<feature type="domain" description="Pyruvate carboxyltransferase" evidence="16">
    <location>
        <begin position="532"/>
        <end position="800"/>
    </location>
</feature>
<evidence type="ECO:0000256" key="4">
    <source>
        <dbReference type="ARBA" id="ARBA00022723"/>
    </source>
</evidence>
<dbReference type="FunFam" id="3.40.50.20:FF:000010">
    <property type="entry name" value="Propionyl-CoA carboxylase subunit alpha"/>
    <property type="match status" value="1"/>
</dbReference>
<dbReference type="InterPro" id="IPR011053">
    <property type="entry name" value="Single_hybrid_motif"/>
</dbReference>
<feature type="domain" description="ATP-grasp" evidence="14">
    <location>
        <begin position="122"/>
        <end position="319"/>
    </location>
</feature>
<dbReference type="PROSITE" id="PS50968">
    <property type="entry name" value="BIOTINYL_LIPOYL"/>
    <property type="match status" value="1"/>
</dbReference>
<comment type="caution">
    <text evidence="17">The sequence shown here is derived from an EMBL/GenBank/DDBJ whole genome shotgun (WGS) entry which is preliminary data.</text>
</comment>
<evidence type="ECO:0000259" key="14">
    <source>
        <dbReference type="PROSITE" id="PS50975"/>
    </source>
</evidence>
<comment type="cofactor">
    <cofactor evidence="1 8">
        <name>biotin</name>
        <dbReference type="ChEBI" id="CHEBI:57586"/>
    </cofactor>
</comment>
<dbReference type="GO" id="GO:0004736">
    <property type="term" value="F:pyruvate carboxylase activity"/>
    <property type="evidence" value="ECO:0007669"/>
    <property type="project" value="UniProtKB-EC"/>
</dbReference>
<dbReference type="PROSITE" id="PS50975">
    <property type="entry name" value="ATP_GRASP"/>
    <property type="match status" value="1"/>
</dbReference>
<accession>A0A2J6WR35</accession>
<feature type="binding site" evidence="10">
    <location>
        <position position="237"/>
    </location>
    <ligand>
        <name>ATP</name>
        <dbReference type="ChEBI" id="CHEBI:30616"/>
    </ligand>
</feature>
<feature type="domain" description="Biotin carboxylation" evidence="15">
    <location>
        <begin position="2"/>
        <end position="455"/>
    </location>
</feature>
<evidence type="ECO:0000313" key="18">
    <source>
        <dbReference type="Proteomes" id="UP000242881"/>
    </source>
</evidence>
<dbReference type="InterPro" id="IPR055268">
    <property type="entry name" value="PCB-like"/>
</dbReference>
<keyword evidence="4 11" id="KW-0479">Metal-binding</keyword>
<dbReference type="Proteomes" id="UP000242881">
    <property type="component" value="Unassembled WGS sequence"/>
</dbReference>
<dbReference type="Pfam" id="PF00364">
    <property type="entry name" value="Biotin_lipoyl"/>
    <property type="match status" value="1"/>
</dbReference>
<dbReference type="InterPro" id="IPR016185">
    <property type="entry name" value="PreATP-grasp_dom_sf"/>
</dbReference>
<dbReference type="InterPro" id="IPR005482">
    <property type="entry name" value="Biotin_COase_C"/>
</dbReference>
<feature type="binding site" evidence="10">
    <location>
        <position position="118"/>
    </location>
    <ligand>
        <name>ATP</name>
        <dbReference type="ChEBI" id="CHEBI:30616"/>
    </ligand>
</feature>
<dbReference type="Pfam" id="PF02786">
    <property type="entry name" value="CPSase_L_D2"/>
    <property type="match status" value="1"/>
</dbReference>
<reference evidence="17 18" key="1">
    <citation type="submission" date="2018-01" db="EMBL/GenBank/DDBJ databases">
        <title>Metagenomic assembled genomes from two thermal pools in the Uzon Caldera, Kamchatka, Russia.</title>
        <authorList>
            <person name="Wilkins L."/>
            <person name="Ettinger C."/>
        </authorList>
    </citation>
    <scope>NUCLEOTIDE SEQUENCE [LARGE SCALE GENOMIC DNA]</scope>
    <source>
        <strain evidence="17">ZAV-05</strain>
    </source>
</reference>
<dbReference type="CDD" id="cd06850">
    <property type="entry name" value="biotinyl_domain"/>
    <property type="match status" value="1"/>
</dbReference>
<dbReference type="SUPFAM" id="SSF51230">
    <property type="entry name" value="Single hybrid motif"/>
    <property type="match status" value="1"/>
</dbReference>
<gene>
    <name evidence="17" type="ORF">C0187_00805</name>
</gene>
<evidence type="ECO:0000256" key="3">
    <source>
        <dbReference type="ARBA" id="ARBA00022598"/>
    </source>
</evidence>
<evidence type="ECO:0000256" key="10">
    <source>
        <dbReference type="PIRSR" id="PIRSR001594-2"/>
    </source>
</evidence>
<name>A0A2J6WR35_9BACT</name>
<dbReference type="Pfam" id="PF02785">
    <property type="entry name" value="Biotin_carb_C"/>
    <property type="match status" value="1"/>
</dbReference>
<dbReference type="PROSITE" id="PS00867">
    <property type="entry name" value="CPSASE_2"/>
    <property type="match status" value="1"/>
</dbReference>
<dbReference type="GO" id="GO:0046872">
    <property type="term" value="F:metal ion binding"/>
    <property type="evidence" value="ECO:0007669"/>
    <property type="project" value="UniProtKB-KW"/>
</dbReference>
<keyword evidence="5 8" id="KW-0547">Nucleotide-binding</keyword>
<sequence length="1144" mass="128343">MKIKKLMCANRGEIAIRVFRACTELGIRTVAIYSEEDKYSLHRYKADEAYLVGKGLDPISAYMNIDELIDLAIRRGIDAIHPGYGFLAESYEFAEACEKAGIIFIGPKPEVMKIFGDKKLAKDIAKKCKVPIIEGSEDIVADLEDAKKISKSIGYPVLLKATAGGGGRGIRICHNEKELEENFDSASREAIKAFGKGDIIIEKYIENPKHIEIQLLGDKHGNIVHLYERDCSIQRRHQKLIEIAPSINIPEKTLQKLYQNSVDIGKATGLYCAATAEFLVDSKGNHYFLEVNPRIQVEHTVTELITGIDIVQAQILVSEGKALSDQEIGIKNQSEIYKHGFAIQCRVTTEDPENGFLPDTGEIEAYRIATGFGIRLDAGNGFAGAKITPHYDSLLVKVCSWATSFEQATKKMNRALSEFRIRGVKTNIPFLQNVITNKNFISGNFNTNFIDTNPDLLKFPKPQDRATKVLKFLANNIVNNPSGVKLEDNTVLPSIRIPVVKYGEHIPAGTKDILNRHGVKGVIDYIKQSKEVLFTDTTMRDAHQSLLATRLRTKDMLAIADAYAHHLNGLFSLEMWGGATFDVSYRFLKESPWERLRLLREKIPNILFQMLLRGSNAVGYTNYPDNVIKEFIRLASKNGIDIFRIFDCFNWVDQMTLAIEEVKKNDKIAEAAICYTGDILDPKKVKYSLKYYINLARELANAGTDIIGIKDMAGLLKPYAAKILVKAIKEETGLPLHFHTHDTSGNGEASVLMAIEAGADIVDCAISSMSGLTSQPNLNSILYAIESTERHSSIDKKWAQNVSDYFERVRRYYFPFESGLKSATAEVYEHEIPGGQYSNLVVQVEATGLIDRWEDVRKMYAKVNKELGDIIKVTPSSKVVGDLAIFLVRNNLDIEDLYEKGDQLSLPESVISFFKGMLGQPYGGFPEKLQSIILKGDKPLKVRPGEMLSPYDFEKARSDLQKDFGREFSDEAVVSYALYPQVFKEYLNFVNEYGDGSVFDTKDYFYPLRKEEEIEVNIEEGKTLIIKYLGLSEPDEKGYRKVYFEFNGQARTVRIKDEKLTDIIKANRKGDINNPKEVCASMPGKITKINVKKGDSVKKGDLLAITEAMKMETKIVANTDGIIEEIFLNQGDKIEAGDLLIKIA</sequence>
<dbReference type="CDD" id="cd07937">
    <property type="entry name" value="DRE_TIM_PC_TC_5S"/>
    <property type="match status" value="1"/>
</dbReference>
<evidence type="ECO:0000313" key="17">
    <source>
        <dbReference type="EMBL" id="PMP72851.1"/>
    </source>
</evidence>
<dbReference type="NCBIfam" id="NF006761">
    <property type="entry name" value="PRK09282.1"/>
    <property type="match status" value="1"/>
</dbReference>
<evidence type="ECO:0000256" key="5">
    <source>
        <dbReference type="ARBA" id="ARBA00022741"/>
    </source>
</evidence>
<dbReference type="InterPro" id="IPR011764">
    <property type="entry name" value="Biotin_carboxylation_dom"/>
</dbReference>
<feature type="binding site" evidence="11">
    <location>
        <position position="541"/>
    </location>
    <ligand>
        <name>Mn(2+)</name>
        <dbReference type="ChEBI" id="CHEBI:29035"/>
    </ligand>
</feature>
<evidence type="ECO:0000259" key="15">
    <source>
        <dbReference type="PROSITE" id="PS50979"/>
    </source>
</evidence>
<dbReference type="SUPFAM" id="SSF51246">
    <property type="entry name" value="Rudiment single hybrid motif"/>
    <property type="match status" value="1"/>
</dbReference>
<evidence type="ECO:0000259" key="16">
    <source>
        <dbReference type="PROSITE" id="PS50991"/>
    </source>
</evidence>
<feature type="modified residue" description="N6-biotinyllysine" evidence="12">
    <location>
        <position position="1110"/>
    </location>
</feature>
<dbReference type="SMART" id="SM00878">
    <property type="entry name" value="Biotin_carb_C"/>
    <property type="match status" value="1"/>
</dbReference>
<evidence type="ECO:0000256" key="2">
    <source>
        <dbReference type="ARBA" id="ARBA00013057"/>
    </source>
</evidence>
<proteinExistence type="predicted"/>
<dbReference type="Gene3D" id="3.30.470.20">
    <property type="entry name" value="ATP-grasp fold, B domain"/>
    <property type="match status" value="1"/>
</dbReference>
<dbReference type="InterPro" id="IPR013785">
    <property type="entry name" value="Aldolase_TIM"/>
</dbReference>
<evidence type="ECO:0000259" key="13">
    <source>
        <dbReference type="PROSITE" id="PS50968"/>
    </source>
</evidence>
<dbReference type="Pfam" id="PF00682">
    <property type="entry name" value="HMGL-like"/>
    <property type="match status" value="1"/>
</dbReference>
<evidence type="ECO:0000256" key="6">
    <source>
        <dbReference type="ARBA" id="ARBA00022840"/>
    </source>
</evidence>
<evidence type="ECO:0000256" key="8">
    <source>
        <dbReference type="PIRNR" id="PIRNR001594"/>
    </source>
</evidence>
<protein>
    <recommendedName>
        <fullName evidence="2 8">Pyruvate carboxylase</fullName>
        <ecNumber evidence="2 8">6.4.1.1</ecNumber>
    </recommendedName>
</protein>
<organism evidence="17 18">
    <name type="scientific">Calditerrivibrio nitroreducens</name>
    <dbReference type="NCBI Taxonomy" id="477976"/>
    <lineage>
        <taxon>Bacteria</taxon>
        <taxon>Pseudomonadati</taxon>
        <taxon>Deferribacterota</taxon>
        <taxon>Deferribacteres</taxon>
        <taxon>Deferribacterales</taxon>
        <taxon>Calditerrivibrionaceae</taxon>
    </lineage>
</organism>
<feature type="binding site" evidence="11">
    <location>
        <position position="741"/>
    </location>
    <ligand>
        <name>Mn(2+)</name>
        <dbReference type="ChEBI" id="CHEBI:29035"/>
    </ligand>
</feature>
<dbReference type="GO" id="GO:0005524">
    <property type="term" value="F:ATP binding"/>
    <property type="evidence" value="ECO:0007669"/>
    <property type="project" value="UniProtKB-UniRule"/>
</dbReference>
<dbReference type="PROSITE" id="PS50991">
    <property type="entry name" value="PYR_CT"/>
    <property type="match status" value="1"/>
</dbReference>
<keyword evidence="6 8" id="KW-0067">ATP-binding</keyword>
<dbReference type="InterPro" id="IPR003379">
    <property type="entry name" value="Carboxylase_cons_dom"/>
</dbReference>
<evidence type="ECO:0000256" key="7">
    <source>
        <dbReference type="ARBA" id="ARBA00023267"/>
    </source>
</evidence>
<evidence type="ECO:0000256" key="1">
    <source>
        <dbReference type="ARBA" id="ARBA00001953"/>
    </source>
</evidence>
<comment type="catalytic activity">
    <reaction evidence="8">
        <text>hydrogencarbonate + pyruvate + ATP = oxaloacetate + ADP + phosphate + H(+)</text>
        <dbReference type="Rhea" id="RHEA:20844"/>
        <dbReference type="ChEBI" id="CHEBI:15361"/>
        <dbReference type="ChEBI" id="CHEBI:15378"/>
        <dbReference type="ChEBI" id="CHEBI:16452"/>
        <dbReference type="ChEBI" id="CHEBI:17544"/>
        <dbReference type="ChEBI" id="CHEBI:30616"/>
        <dbReference type="ChEBI" id="CHEBI:43474"/>
        <dbReference type="ChEBI" id="CHEBI:456216"/>
        <dbReference type="EC" id="6.4.1.1"/>
    </reaction>
</comment>
<feature type="binding site" evidence="10">
    <location>
        <position position="202"/>
    </location>
    <ligand>
        <name>ATP</name>
        <dbReference type="ChEBI" id="CHEBI:30616"/>
    </ligand>
</feature>
<dbReference type="SUPFAM" id="SSF56059">
    <property type="entry name" value="Glutathione synthetase ATP-binding domain-like"/>
    <property type="match status" value="1"/>
</dbReference>
<dbReference type="Gene3D" id="3.20.20.70">
    <property type="entry name" value="Aldolase class I"/>
    <property type="match status" value="1"/>
</dbReference>
<feature type="binding site" evidence="10">
    <location>
        <position position="613"/>
    </location>
    <ligand>
        <name>substrate</name>
    </ligand>
</feature>